<comment type="caution">
    <text evidence="1">The sequence shown here is derived from an EMBL/GenBank/DDBJ whole genome shotgun (WGS) entry which is preliminary data.</text>
</comment>
<protein>
    <submittedName>
        <fullName evidence="1">Uncharacterized protein</fullName>
    </submittedName>
</protein>
<sequence length="147" mass="16638">MSSSSPDLPNRKFLGKEFQSRSFPGARRRAGATNSTFNYTSLRDLMPSVSGNIRIDTESTSTYTSLKDLMPSVNGNLGIITCSDDIPISNNLVQKAAWTYLQPMMTSSKPIIVRKKRFLLLCRVWNKLKPQVHAYLRFIKRLTCCDN</sequence>
<dbReference type="AlphaFoldDB" id="A0AAD7QGS9"/>
<proteinExistence type="predicted"/>
<dbReference type="EMBL" id="JARAOO010000001">
    <property type="protein sequence ID" value="KAJ7981212.1"/>
    <property type="molecule type" value="Genomic_DNA"/>
</dbReference>
<gene>
    <name evidence="1" type="ORF">O6P43_000504</name>
</gene>
<dbReference type="PANTHER" id="PTHR34569">
    <property type="entry name" value="EXPRESSED PROTEIN"/>
    <property type="match status" value="1"/>
</dbReference>
<dbReference type="PANTHER" id="PTHR34569:SF12">
    <property type="entry name" value="TRANSMEMBRANE PROTEIN"/>
    <property type="match status" value="1"/>
</dbReference>
<dbReference type="Proteomes" id="UP001163823">
    <property type="component" value="Chromosome 1"/>
</dbReference>
<accession>A0AAD7QGS9</accession>
<evidence type="ECO:0000313" key="2">
    <source>
        <dbReference type="Proteomes" id="UP001163823"/>
    </source>
</evidence>
<keyword evidence="2" id="KW-1185">Reference proteome</keyword>
<reference evidence="1 2" key="1">
    <citation type="journal article" date="2023" name="Science">
        <title>Elucidation of the pathway for biosynthesis of saponin adjuvants from the soapbark tree.</title>
        <authorList>
            <person name="Reed J."/>
            <person name="Orme A."/>
            <person name="El-Demerdash A."/>
            <person name="Owen C."/>
            <person name="Martin L.B.B."/>
            <person name="Misra R.C."/>
            <person name="Kikuchi S."/>
            <person name="Rejzek M."/>
            <person name="Martin A.C."/>
            <person name="Harkess A."/>
            <person name="Leebens-Mack J."/>
            <person name="Louveau T."/>
            <person name="Stephenson M.J."/>
            <person name="Osbourn A."/>
        </authorList>
    </citation>
    <scope>NUCLEOTIDE SEQUENCE [LARGE SCALE GENOMIC DNA]</scope>
    <source>
        <strain evidence="1">S10</strain>
    </source>
</reference>
<name>A0AAD7QGS9_QUISA</name>
<organism evidence="1 2">
    <name type="scientific">Quillaja saponaria</name>
    <name type="common">Soap bark tree</name>
    <dbReference type="NCBI Taxonomy" id="32244"/>
    <lineage>
        <taxon>Eukaryota</taxon>
        <taxon>Viridiplantae</taxon>
        <taxon>Streptophyta</taxon>
        <taxon>Embryophyta</taxon>
        <taxon>Tracheophyta</taxon>
        <taxon>Spermatophyta</taxon>
        <taxon>Magnoliopsida</taxon>
        <taxon>eudicotyledons</taxon>
        <taxon>Gunneridae</taxon>
        <taxon>Pentapetalae</taxon>
        <taxon>rosids</taxon>
        <taxon>fabids</taxon>
        <taxon>Fabales</taxon>
        <taxon>Quillajaceae</taxon>
        <taxon>Quillaja</taxon>
    </lineage>
</organism>
<evidence type="ECO:0000313" key="1">
    <source>
        <dbReference type="EMBL" id="KAJ7981212.1"/>
    </source>
</evidence>
<dbReference type="KEGG" id="qsa:O6P43_000504"/>